<sequence length="82" mass="8800">MAKLLRRLALRIVGDEMSGVSAGGSLVAVTSKPFLEAAVTGTGLRPAEPRPSEITLLTDNGEGRTLRSLFPASARPRWGRRR</sequence>
<accession>A0A6J6Y7Q1</accession>
<gene>
    <name evidence="1" type="ORF">UFOPK2969_01711</name>
</gene>
<dbReference type="AlphaFoldDB" id="A0A6J6Y7Q1"/>
<proteinExistence type="predicted"/>
<protein>
    <submittedName>
        <fullName evidence="1">Unannotated protein</fullName>
    </submittedName>
</protein>
<organism evidence="1">
    <name type="scientific">freshwater metagenome</name>
    <dbReference type="NCBI Taxonomy" id="449393"/>
    <lineage>
        <taxon>unclassified sequences</taxon>
        <taxon>metagenomes</taxon>
        <taxon>ecological metagenomes</taxon>
    </lineage>
</organism>
<reference evidence="1" key="1">
    <citation type="submission" date="2020-05" db="EMBL/GenBank/DDBJ databases">
        <authorList>
            <person name="Chiriac C."/>
            <person name="Salcher M."/>
            <person name="Ghai R."/>
            <person name="Kavagutti S V."/>
        </authorList>
    </citation>
    <scope>NUCLEOTIDE SEQUENCE</scope>
</reference>
<evidence type="ECO:0000313" key="1">
    <source>
        <dbReference type="EMBL" id="CAB4805541.1"/>
    </source>
</evidence>
<name>A0A6J6Y7Q1_9ZZZZ</name>
<dbReference type="EMBL" id="CAFAAD010000190">
    <property type="protein sequence ID" value="CAB4805541.1"/>
    <property type="molecule type" value="Genomic_DNA"/>
</dbReference>